<accession>A0A7W3TZ71</accession>
<dbReference type="AlphaFoldDB" id="A0A7W3TZ71"/>
<dbReference type="Proteomes" id="UP000544052">
    <property type="component" value="Unassembled WGS sequence"/>
</dbReference>
<comment type="caution">
    <text evidence="7">The sequence shown here is derived from an EMBL/GenBank/DDBJ whole genome shotgun (WGS) entry which is preliminary data.</text>
</comment>
<dbReference type="InterPro" id="IPR043129">
    <property type="entry name" value="ATPase_NBD"/>
</dbReference>
<dbReference type="GO" id="GO:0005975">
    <property type="term" value="P:carbohydrate metabolic process"/>
    <property type="evidence" value="ECO:0007669"/>
    <property type="project" value="InterPro"/>
</dbReference>
<proteinExistence type="inferred from homology"/>
<evidence type="ECO:0000259" key="4">
    <source>
        <dbReference type="Pfam" id="PF00370"/>
    </source>
</evidence>
<evidence type="ECO:0000256" key="2">
    <source>
        <dbReference type="ARBA" id="ARBA00022679"/>
    </source>
</evidence>
<keyword evidence="3 7" id="KW-0418">Kinase</keyword>
<organism evidence="7 8">
    <name type="scientific">Limosilactobacillus fastidiosus</name>
    <dbReference type="NCBI Taxonomy" id="2759855"/>
    <lineage>
        <taxon>Bacteria</taxon>
        <taxon>Bacillati</taxon>
        <taxon>Bacillota</taxon>
        <taxon>Bacilli</taxon>
        <taxon>Lactobacillales</taxon>
        <taxon>Lactobacillaceae</taxon>
        <taxon>Limosilactobacillus</taxon>
    </lineage>
</organism>
<evidence type="ECO:0000313" key="7">
    <source>
        <dbReference type="EMBL" id="MBB1085705.1"/>
    </source>
</evidence>
<dbReference type="InterPro" id="IPR018485">
    <property type="entry name" value="FGGY_C"/>
</dbReference>
<dbReference type="PANTHER" id="PTHR43095:SF5">
    <property type="entry name" value="XYLULOSE KINASE"/>
    <property type="match status" value="1"/>
</dbReference>
<dbReference type="GO" id="GO:0016301">
    <property type="term" value="F:kinase activity"/>
    <property type="evidence" value="ECO:0007669"/>
    <property type="project" value="UniProtKB-KW"/>
</dbReference>
<dbReference type="Pfam" id="PF00370">
    <property type="entry name" value="FGGY_N"/>
    <property type="match status" value="1"/>
</dbReference>
<dbReference type="EMBL" id="JACIUY010000045">
    <property type="protein sequence ID" value="MBB1085705.1"/>
    <property type="molecule type" value="Genomic_DNA"/>
</dbReference>
<protein>
    <submittedName>
        <fullName evidence="7">FGGY-family carbohydrate kinase</fullName>
    </submittedName>
</protein>
<dbReference type="EMBL" id="JACIUZ010000031">
    <property type="protein sequence ID" value="MBB1063042.1"/>
    <property type="molecule type" value="Genomic_DNA"/>
</dbReference>
<comment type="similarity">
    <text evidence="1">Belongs to the FGGY kinase family.</text>
</comment>
<sequence length="539" mass="59082">MNLRETATQIENGKASLGIELGSTRIKAVLINTEFETISSGSYTWENQFKDGIWTYPLEQVWEGIQAAYSKIKADVQSRYHVSLTSIASIGVSAMMHGYLPFDKNNQLLVPFRTWRNNITEESADKLTKLFNFNIPQRWSIAHLYQAILNDESHVKNVEFITTLAGYVHWQLSGEKVLGIGDASGVFPIDDQTHTYRQDFLTKFSELPEVAKYSWNIEDILPKVIIAGHTAGRLTDEGAKLLDPNGTLTSGSLMAPPEGDAGTGMVGTNSVRKRTGNISVGTSAFSMNVLDKPLKKVHRDIDIVTTPTGDPVAMVHVNNCSSDINAWVGLFRDFADAIGAKIDTNTLYETLFDSTVHSDPDAGGLINYSYLSGENITKIQQGRPLFVRTSNSKMNLANFFLTQLYAAFAPLKIGMDILLNEEHVQTDVMIAQGGLFGTPVIGQQILSNALNIPITIMNTASEGGPWGMAVLAKYAETGAKKSLADFLDGEVFRNPESMTLVPEPAGVKGYKSFIKRYQTGLPVEALAGKDISEHESKKG</sequence>
<dbReference type="RefSeq" id="WP_182580619.1">
    <property type="nucleotide sequence ID" value="NZ_JACIUY010000045.1"/>
</dbReference>
<dbReference type="Pfam" id="PF02782">
    <property type="entry name" value="FGGY_C"/>
    <property type="match status" value="1"/>
</dbReference>
<reference evidence="8 9" key="1">
    <citation type="submission" date="2020-07" db="EMBL/GenBank/DDBJ databases">
        <title>Description of Limosilactobacillus balticus sp. nov., Limosilactobacillus agrestis sp. nov., Limosilactobacillus albertensis sp. nov., Limosilactobacillus rudii sp. nov., Limosilactobacillus fastidiosus sp. nov., five novel Limosilactobacillus species isolated from the vertebrate gastrointestinal tract, and proposal of 6 subspecies of Limosilactobacillus reuteri adapted to the gastrointestinal tract of specific vertebrate hosts.</title>
        <authorList>
            <person name="Li F."/>
            <person name="Cheng C."/>
            <person name="Zheng J."/>
            <person name="Quevedo R.M."/>
            <person name="Li J."/>
            <person name="Roos S."/>
            <person name="Gaenzle M.G."/>
            <person name="Walter J."/>
        </authorList>
    </citation>
    <scope>NUCLEOTIDE SEQUENCE [LARGE SCALE GENOMIC DNA]</scope>
    <source>
        <strain evidence="7 8">WF-MA3-C</strain>
        <strain evidence="6 9">WF-MO7-1</strain>
    </source>
</reference>
<dbReference type="CDD" id="cd07809">
    <property type="entry name" value="ASKHA_NBD_FGGY_BaXK-like"/>
    <property type="match status" value="1"/>
</dbReference>
<evidence type="ECO:0000313" key="9">
    <source>
        <dbReference type="Proteomes" id="UP000544052"/>
    </source>
</evidence>
<evidence type="ECO:0000256" key="3">
    <source>
        <dbReference type="ARBA" id="ARBA00022777"/>
    </source>
</evidence>
<gene>
    <name evidence="7" type="ORF">H5R63_02695</name>
    <name evidence="6" type="ORF">H5R64_04490</name>
</gene>
<evidence type="ECO:0000313" key="6">
    <source>
        <dbReference type="EMBL" id="MBB1063042.1"/>
    </source>
</evidence>
<evidence type="ECO:0000313" key="8">
    <source>
        <dbReference type="Proteomes" id="UP000518255"/>
    </source>
</evidence>
<evidence type="ECO:0000256" key="1">
    <source>
        <dbReference type="ARBA" id="ARBA00009156"/>
    </source>
</evidence>
<keyword evidence="2" id="KW-0808">Transferase</keyword>
<dbReference type="Gene3D" id="3.30.420.40">
    <property type="match status" value="2"/>
</dbReference>
<feature type="domain" description="Carbohydrate kinase FGGY C-terminal" evidence="5">
    <location>
        <begin position="277"/>
        <end position="475"/>
    </location>
</feature>
<name>A0A7W3TZ71_9LACO</name>
<dbReference type="InterPro" id="IPR018484">
    <property type="entry name" value="FGGY_N"/>
</dbReference>
<dbReference type="Proteomes" id="UP000518255">
    <property type="component" value="Unassembled WGS sequence"/>
</dbReference>
<dbReference type="PANTHER" id="PTHR43095">
    <property type="entry name" value="SUGAR KINASE"/>
    <property type="match status" value="1"/>
</dbReference>
<keyword evidence="9" id="KW-1185">Reference proteome</keyword>
<feature type="domain" description="Carbohydrate kinase FGGY N-terminal" evidence="4">
    <location>
        <begin position="17"/>
        <end position="242"/>
    </location>
</feature>
<dbReference type="SUPFAM" id="SSF53067">
    <property type="entry name" value="Actin-like ATPase domain"/>
    <property type="match status" value="2"/>
</dbReference>
<dbReference type="InterPro" id="IPR050406">
    <property type="entry name" value="FGGY_Carb_Kinase"/>
</dbReference>
<evidence type="ECO:0000259" key="5">
    <source>
        <dbReference type="Pfam" id="PF02782"/>
    </source>
</evidence>